<gene>
    <name evidence="2" type="ORF">ENUP19_0205G0024</name>
</gene>
<accession>A0ABQ0DNT3</accession>
<comment type="caution">
    <text evidence="2">The sequence shown here is derived from an EMBL/GenBank/DDBJ whole genome shotgun (WGS) entry which is preliminary data.</text>
</comment>
<sequence length="159" mass="18698">MSIENEDKEYKAFNKGEKKRLVEKEEENNENEKRVKELEKVEEGMKEKEEMDMEIQIKEQTINKLTKDIIALKKKHANEINIKRKRSEVNNLTQQLLFLKDKLSKLENKNTQEEKKKDEVTYNITDSSETQIVNDLSPNVIVADEISSSEDDLPKKKES</sequence>
<organism evidence="2 3">
    <name type="scientific">Entamoeba nuttalli</name>
    <dbReference type="NCBI Taxonomy" id="412467"/>
    <lineage>
        <taxon>Eukaryota</taxon>
        <taxon>Amoebozoa</taxon>
        <taxon>Evosea</taxon>
        <taxon>Archamoebae</taxon>
        <taxon>Mastigamoebida</taxon>
        <taxon>Entamoebidae</taxon>
        <taxon>Entamoeba</taxon>
    </lineage>
</organism>
<evidence type="ECO:0000313" key="3">
    <source>
        <dbReference type="Proteomes" id="UP001628156"/>
    </source>
</evidence>
<protein>
    <submittedName>
        <fullName evidence="2">Uncharacterized protein</fullName>
    </submittedName>
</protein>
<evidence type="ECO:0000256" key="1">
    <source>
        <dbReference type="SAM" id="MobiDB-lite"/>
    </source>
</evidence>
<evidence type="ECO:0000313" key="2">
    <source>
        <dbReference type="EMBL" id="GAB1224518.1"/>
    </source>
</evidence>
<proteinExistence type="predicted"/>
<feature type="compositionally biased region" description="Basic and acidic residues" evidence="1">
    <location>
        <begin position="8"/>
        <end position="23"/>
    </location>
</feature>
<reference evidence="2 3" key="1">
    <citation type="journal article" date="2019" name="PLoS Negl. Trop. Dis.">
        <title>Whole genome sequencing of Entamoeba nuttalli reveals mammalian host-related molecular signatures and a novel octapeptide-repeat surface protein.</title>
        <authorList>
            <person name="Tanaka M."/>
            <person name="Makiuchi T."/>
            <person name="Komiyama T."/>
            <person name="Shiina T."/>
            <person name="Osaki K."/>
            <person name="Tachibana H."/>
        </authorList>
    </citation>
    <scope>NUCLEOTIDE SEQUENCE [LARGE SCALE GENOMIC DNA]</scope>
    <source>
        <strain evidence="2 3">P19-061405</strain>
    </source>
</reference>
<keyword evidence="3" id="KW-1185">Reference proteome</keyword>
<dbReference type="Proteomes" id="UP001628156">
    <property type="component" value="Unassembled WGS sequence"/>
</dbReference>
<dbReference type="EMBL" id="BAAFRS010000205">
    <property type="protein sequence ID" value="GAB1224518.1"/>
    <property type="molecule type" value="Genomic_DNA"/>
</dbReference>
<feature type="region of interest" description="Disordered" evidence="1">
    <location>
        <begin position="1"/>
        <end position="35"/>
    </location>
</feature>
<name>A0ABQ0DNT3_9EUKA</name>